<reference evidence="2" key="1">
    <citation type="journal article" date="2009" name="Environ. Microbiol.">
        <title>The genome of Polaromonas naphthalenivorans strain CJ2, isolated from coal tar-contaminated sediment, reveals physiological and metabolic versatility and evolution through extensive horizontal gene transfer.</title>
        <authorList>
            <person name="Yagi J.M."/>
            <person name="Sims D."/>
            <person name="Brettin T."/>
            <person name="Bruce D."/>
            <person name="Madsen E.L."/>
        </authorList>
    </citation>
    <scope>NUCLEOTIDE SEQUENCE [LARGE SCALE GENOMIC DNA]</scope>
    <source>
        <strain evidence="2">CJ2</strain>
    </source>
</reference>
<name>A1VRZ7_POLNA</name>
<keyword evidence="2" id="KW-1185">Reference proteome</keyword>
<dbReference type="HOGENOM" id="CLU_2001786_0_0_4"/>
<proteinExistence type="predicted"/>
<dbReference type="EMBL" id="CP000529">
    <property type="protein sequence ID" value="ABM38425.1"/>
    <property type="molecule type" value="Genomic_DNA"/>
</dbReference>
<organism evidence="1 2">
    <name type="scientific">Polaromonas naphthalenivorans (strain CJ2)</name>
    <dbReference type="NCBI Taxonomy" id="365044"/>
    <lineage>
        <taxon>Bacteria</taxon>
        <taxon>Pseudomonadati</taxon>
        <taxon>Pseudomonadota</taxon>
        <taxon>Betaproteobacteria</taxon>
        <taxon>Burkholderiales</taxon>
        <taxon>Comamonadaceae</taxon>
        <taxon>Polaromonas</taxon>
    </lineage>
</organism>
<evidence type="ECO:0000313" key="2">
    <source>
        <dbReference type="Proteomes" id="UP000000644"/>
    </source>
</evidence>
<dbReference type="KEGG" id="pna:Pnap_3127"/>
<dbReference type="AlphaFoldDB" id="A1VRZ7"/>
<accession>A1VRZ7</accession>
<gene>
    <name evidence="1" type="ordered locus">Pnap_3127</name>
</gene>
<dbReference type="Proteomes" id="UP000000644">
    <property type="component" value="Chromosome"/>
</dbReference>
<sequence length="124" mass="14284">MIEIGSTLQPFSLCDCRYFLKVIADLATPCMDFFHQSDVGSLESEKKARTYPMPAFKLPDFLRRRHIGIYVVSQNKVAGTNIQRTFSRQTKKVTNGQDLITFKKGYQQHALQFIQAGRHQEIIE</sequence>
<evidence type="ECO:0000313" key="1">
    <source>
        <dbReference type="EMBL" id="ABM38425.1"/>
    </source>
</evidence>
<protein>
    <submittedName>
        <fullName evidence="1">Uncharacterized protein</fullName>
    </submittedName>
</protein>